<evidence type="ECO:0000256" key="1">
    <source>
        <dbReference type="SAM" id="SignalP"/>
    </source>
</evidence>
<reference evidence="3 4" key="1">
    <citation type="submission" date="2017-05" db="EMBL/GenBank/DDBJ databases">
        <title>Complete and WGS of Bordetella genogroups.</title>
        <authorList>
            <person name="Spilker T."/>
            <person name="LiPuma J."/>
        </authorList>
    </citation>
    <scope>NUCLEOTIDE SEQUENCE [LARGE SCALE GENOMIC DNA]</scope>
    <source>
        <strain evidence="3 4">AU17164</strain>
    </source>
</reference>
<dbReference type="SUPFAM" id="SSF51430">
    <property type="entry name" value="NAD(P)-linked oxidoreductase"/>
    <property type="match status" value="1"/>
</dbReference>
<gene>
    <name evidence="3" type="ORF">CAL13_14800</name>
</gene>
<protein>
    <submittedName>
        <fullName evidence="3">Aldo/keto reductase</fullName>
    </submittedName>
</protein>
<dbReference type="PANTHER" id="PTHR43312">
    <property type="entry name" value="D-THREO-ALDOSE 1-DEHYDROGENASE"/>
    <property type="match status" value="1"/>
</dbReference>
<name>A0A1W6Z260_9BORD</name>
<dbReference type="InterPro" id="IPR053135">
    <property type="entry name" value="AKR2_Oxidoreductase"/>
</dbReference>
<keyword evidence="1" id="KW-0732">Signal</keyword>
<feature type="chain" id="PRO_5010885735" evidence="1">
    <location>
        <begin position="25"/>
        <end position="330"/>
    </location>
</feature>
<dbReference type="Gene3D" id="3.20.20.100">
    <property type="entry name" value="NADP-dependent oxidoreductase domain"/>
    <property type="match status" value="1"/>
</dbReference>
<dbReference type="InterPro" id="IPR006311">
    <property type="entry name" value="TAT_signal"/>
</dbReference>
<keyword evidence="4" id="KW-1185">Reference proteome</keyword>
<organism evidence="3 4">
    <name type="scientific">Bordetella genomosp. 9</name>
    <dbReference type="NCBI Taxonomy" id="1416803"/>
    <lineage>
        <taxon>Bacteria</taxon>
        <taxon>Pseudomonadati</taxon>
        <taxon>Pseudomonadota</taxon>
        <taxon>Betaproteobacteria</taxon>
        <taxon>Burkholderiales</taxon>
        <taxon>Alcaligenaceae</taxon>
        <taxon>Bordetella</taxon>
    </lineage>
</organism>
<proteinExistence type="predicted"/>
<feature type="signal peptide" evidence="1">
    <location>
        <begin position="1"/>
        <end position="24"/>
    </location>
</feature>
<dbReference type="InterPro" id="IPR023210">
    <property type="entry name" value="NADP_OxRdtase_dom"/>
</dbReference>
<dbReference type="RefSeq" id="WP_086072800.1">
    <property type="nucleotide sequence ID" value="NZ_CP021109.1"/>
</dbReference>
<accession>A0A1W6Z260</accession>
<dbReference type="Proteomes" id="UP000194139">
    <property type="component" value="Chromosome"/>
</dbReference>
<dbReference type="InterPro" id="IPR036812">
    <property type="entry name" value="NAD(P)_OxRdtase_dom_sf"/>
</dbReference>
<dbReference type="AlphaFoldDB" id="A0A1W6Z260"/>
<dbReference type="PANTHER" id="PTHR43312:SF1">
    <property type="entry name" value="NADP-DEPENDENT OXIDOREDUCTASE DOMAIN-CONTAINING PROTEIN"/>
    <property type="match status" value="1"/>
</dbReference>
<feature type="domain" description="NADP-dependent oxidoreductase" evidence="2">
    <location>
        <begin position="71"/>
        <end position="317"/>
    </location>
</feature>
<evidence type="ECO:0000259" key="2">
    <source>
        <dbReference type="Pfam" id="PF00248"/>
    </source>
</evidence>
<dbReference type="EMBL" id="CP021109">
    <property type="protein sequence ID" value="ARP87331.1"/>
    <property type="molecule type" value="Genomic_DNA"/>
</dbReference>
<dbReference type="PROSITE" id="PS51318">
    <property type="entry name" value="TAT"/>
    <property type="match status" value="1"/>
</dbReference>
<evidence type="ECO:0000313" key="4">
    <source>
        <dbReference type="Proteomes" id="UP000194139"/>
    </source>
</evidence>
<evidence type="ECO:0000313" key="3">
    <source>
        <dbReference type="EMBL" id="ARP87331.1"/>
    </source>
</evidence>
<dbReference type="CDD" id="cd19095">
    <property type="entry name" value="AKR_PA4992-like"/>
    <property type="match status" value="1"/>
</dbReference>
<sequence length="330" mass="35054">MPTRRRFLKHTPLAALASLAPAWAIDAALSARAAQPASSANGGAAGAAAPAATAAMHRRTIPSTGETLPVIGLGTASTFDVSPQDSQALAPLAEVVRQLLASAGKNAVIDTAPSYGESEAVTGALLAREGARDRVFLATKIGATGRDEGIRQVRESQAALRTPRLDLIQVHNLIDTATQLQLLRELKQQGVTRYIGITHYTASAHDDLTRLVEREKPDFVQIDLSVTARGAEKRLLPACQAHGVAVLINRPFQDGSLFRHVRGKPLPAWAQEIDCTSWAQLFLKFVAGHPAVTSVIPATSKPANARDNLLAGFGRLPDGPMRERIAALFS</sequence>
<dbReference type="Pfam" id="PF00248">
    <property type="entry name" value="Aldo_ket_red"/>
    <property type="match status" value="1"/>
</dbReference>